<dbReference type="NCBIfam" id="TIGR04411">
    <property type="entry name" value="T2SS_GspN_Lepto"/>
    <property type="match status" value="1"/>
</dbReference>
<organism evidence="2 3">
    <name type="scientific">Pyxidicoccus parkwayensis</name>
    <dbReference type="NCBI Taxonomy" id="2813578"/>
    <lineage>
        <taxon>Bacteria</taxon>
        <taxon>Pseudomonadati</taxon>
        <taxon>Myxococcota</taxon>
        <taxon>Myxococcia</taxon>
        <taxon>Myxococcales</taxon>
        <taxon>Cystobacterineae</taxon>
        <taxon>Myxococcaceae</taxon>
        <taxon>Pyxidicoccus</taxon>
    </lineage>
</organism>
<keyword evidence="1" id="KW-0472">Membrane</keyword>
<evidence type="ECO:0000313" key="2">
    <source>
        <dbReference type="EMBL" id="QSQ18631.1"/>
    </source>
</evidence>
<keyword evidence="1" id="KW-0812">Transmembrane</keyword>
<evidence type="ECO:0000256" key="1">
    <source>
        <dbReference type="SAM" id="Phobius"/>
    </source>
</evidence>
<evidence type="ECO:0000313" key="3">
    <source>
        <dbReference type="Proteomes" id="UP000662747"/>
    </source>
</evidence>
<dbReference type="RefSeq" id="WP_206720222.1">
    <property type="nucleotide sequence ID" value="NZ_CP071090.1"/>
</dbReference>
<reference evidence="2 3" key="1">
    <citation type="submission" date="2021-02" db="EMBL/GenBank/DDBJ databases">
        <title>De Novo genome assembly of isolated myxobacteria.</title>
        <authorList>
            <person name="Stevens D.C."/>
        </authorList>
    </citation>
    <scope>NUCLEOTIDE SEQUENCE [LARGE SCALE GENOMIC DNA]</scope>
    <source>
        <strain evidence="3">SCPEA02</strain>
    </source>
</reference>
<name>A0ABX7NMK8_9BACT</name>
<keyword evidence="1" id="KW-1133">Transmembrane helix</keyword>
<dbReference type="Proteomes" id="UP000662747">
    <property type="component" value="Chromosome"/>
</dbReference>
<feature type="transmembrane region" description="Helical" evidence="1">
    <location>
        <begin position="12"/>
        <end position="34"/>
    </location>
</feature>
<dbReference type="EMBL" id="CP071090">
    <property type="protein sequence ID" value="QSQ18631.1"/>
    <property type="molecule type" value="Genomic_DNA"/>
</dbReference>
<keyword evidence="3" id="KW-1185">Reference proteome</keyword>
<protein>
    <submittedName>
        <fullName evidence="2">Type II secretion system protein GspN</fullName>
    </submittedName>
</protein>
<accession>A0ABX7NMK8</accession>
<dbReference type="InterPro" id="IPR030925">
    <property type="entry name" value="T2SS_GspN_Lepto"/>
</dbReference>
<proteinExistence type="predicted"/>
<sequence>MPPENKPARWKVFLGYAAFAVVAFILCLFLTFPYDAVRSWLVTHAAQGGLAVRIGSLRPGLAGITATQVRVSKPPQPLSPEVVSALASGEGNVPGAMELGDALVFDSVAARPTLFPPGVAVRANAMGGTLTASVGLLGDVKVHVEADGLKASGGNLPAFTGMDMDGEINGALALTLPKGKTAADADLSQADGELTLDTQGLVIKGGKVSVPMGGGQAVPMDLPKIALGNLTGRIQFEKGLGTVQSLRLKSEDLEALATGTLKLGKKLEYSEPAMDVNIKLDPDFQKRLGLLGAGVTILPPDKKDPSFRAARLAGFLNRPTFLPRR</sequence>
<gene>
    <name evidence="2" type="primary">gspN</name>
    <name evidence="2" type="ORF">JY651_25005</name>
</gene>